<protein>
    <submittedName>
        <fullName evidence="2">NAD-dependent epimerase/dehydratase family protein</fullName>
    </submittedName>
</protein>
<dbReference type="InterPro" id="IPR036291">
    <property type="entry name" value="NAD(P)-bd_dom_sf"/>
</dbReference>
<gene>
    <name evidence="2" type="ORF">ACFO5O_11875</name>
</gene>
<dbReference type="RefSeq" id="WP_387964037.1">
    <property type="nucleotide sequence ID" value="NZ_JBHSGP010000014.1"/>
</dbReference>
<evidence type="ECO:0000313" key="2">
    <source>
        <dbReference type="EMBL" id="MFC4723023.1"/>
    </source>
</evidence>
<dbReference type="Proteomes" id="UP001595953">
    <property type="component" value="Unassembled WGS sequence"/>
</dbReference>
<dbReference type="EMBL" id="JBHSGP010000014">
    <property type="protein sequence ID" value="MFC4723023.1"/>
    <property type="molecule type" value="Genomic_DNA"/>
</dbReference>
<accession>A0ABV9N7N8</accession>
<evidence type="ECO:0000313" key="3">
    <source>
        <dbReference type="Proteomes" id="UP001595953"/>
    </source>
</evidence>
<dbReference type="InterPro" id="IPR001509">
    <property type="entry name" value="Epimerase_deHydtase"/>
</dbReference>
<sequence length="270" mass="29941">MNTQITIIGCGWLGLPLAQHLIKLNYKVKGSTTSLAKIATLKNNGINAYCITINSDKITGPIENCLENSEALIINIPPGLRRNPNQNYVAKIKTLITHIEKSGLKKVLFVSSTSVYADEFPIQEITESTLPNPTTESGKQLLISEKLLQSNPNFKTTVLRFAGLIGPKRHPAKQLSGKSNLKNPEAPVNLIHLTDCISIIEKIITVNDFGETYNASTTPHPNKKMYYSTVCKAMGLNLPHYELSQPSKGKTISSKKLEHHFNYDFQIKLE</sequence>
<proteinExistence type="predicted"/>
<dbReference type="SUPFAM" id="SSF51735">
    <property type="entry name" value="NAD(P)-binding Rossmann-fold domains"/>
    <property type="match status" value="1"/>
</dbReference>
<dbReference type="PANTHER" id="PTHR48079">
    <property type="entry name" value="PROTEIN YEEZ"/>
    <property type="match status" value="1"/>
</dbReference>
<dbReference type="Gene3D" id="3.40.50.720">
    <property type="entry name" value="NAD(P)-binding Rossmann-like Domain"/>
    <property type="match status" value="1"/>
</dbReference>
<name>A0ABV9N7N8_9FLAO</name>
<feature type="domain" description="NAD-dependent epimerase/dehydratase" evidence="1">
    <location>
        <begin position="91"/>
        <end position="172"/>
    </location>
</feature>
<reference evidence="3" key="1">
    <citation type="journal article" date="2019" name="Int. J. Syst. Evol. Microbiol.">
        <title>The Global Catalogue of Microorganisms (GCM) 10K type strain sequencing project: providing services to taxonomists for standard genome sequencing and annotation.</title>
        <authorList>
            <consortium name="The Broad Institute Genomics Platform"/>
            <consortium name="The Broad Institute Genome Sequencing Center for Infectious Disease"/>
            <person name="Wu L."/>
            <person name="Ma J."/>
        </authorList>
    </citation>
    <scope>NUCLEOTIDE SEQUENCE [LARGE SCALE GENOMIC DNA]</scope>
    <source>
        <strain evidence="3">CCUG 63682</strain>
    </source>
</reference>
<evidence type="ECO:0000259" key="1">
    <source>
        <dbReference type="Pfam" id="PF01370"/>
    </source>
</evidence>
<organism evidence="2 3">
    <name type="scientific">Geojedonia litorea</name>
    <dbReference type="NCBI Taxonomy" id="1268269"/>
    <lineage>
        <taxon>Bacteria</taxon>
        <taxon>Pseudomonadati</taxon>
        <taxon>Bacteroidota</taxon>
        <taxon>Flavobacteriia</taxon>
        <taxon>Flavobacteriales</taxon>
        <taxon>Flavobacteriaceae</taxon>
        <taxon>Geojedonia</taxon>
    </lineage>
</organism>
<dbReference type="PANTHER" id="PTHR48079:SF6">
    <property type="entry name" value="NAD(P)-BINDING DOMAIN-CONTAINING PROTEIN-RELATED"/>
    <property type="match status" value="1"/>
</dbReference>
<dbReference type="Pfam" id="PF01370">
    <property type="entry name" value="Epimerase"/>
    <property type="match status" value="1"/>
</dbReference>
<keyword evidence="3" id="KW-1185">Reference proteome</keyword>
<dbReference type="InterPro" id="IPR051783">
    <property type="entry name" value="NAD(P)-dependent_oxidoreduct"/>
</dbReference>
<comment type="caution">
    <text evidence="2">The sequence shown here is derived from an EMBL/GenBank/DDBJ whole genome shotgun (WGS) entry which is preliminary data.</text>
</comment>